<evidence type="ECO:0000256" key="1">
    <source>
        <dbReference type="SAM" id="SignalP"/>
    </source>
</evidence>
<evidence type="ECO:0008006" key="4">
    <source>
        <dbReference type="Google" id="ProtNLM"/>
    </source>
</evidence>
<keyword evidence="1" id="KW-0732">Signal</keyword>
<reference evidence="2 3" key="1">
    <citation type="submission" date="2017-05" db="EMBL/GenBank/DDBJ databases">
        <title>Polynucleobacter sp. MWH-K35W1 isolated from the permanently anoxic monimolimnion of a meromictic lake.</title>
        <authorList>
            <person name="Hahn M.W."/>
        </authorList>
    </citation>
    <scope>NUCLEOTIDE SEQUENCE [LARGE SCALE GENOMIC DNA]</scope>
    <source>
        <strain evidence="2 3">MWH-K35W1</strain>
    </source>
</reference>
<comment type="caution">
    <text evidence="2">The sequence shown here is derived from an EMBL/GenBank/DDBJ whole genome shotgun (WGS) entry which is preliminary data.</text>
</comment>
<keyword evidence="3" id="KW-1185">Reference proteome</keyword>
<gene>
    <name evidence="2" type="ORF">CBI30_10140</name>
</gene>
<evidence type="ECO:0000313" key="2">
    <source>
        <dbReference type="EMBL" id="OWS69281.1"/>
    </source>
</evidence>
<organism evidence="2 3">
    <name type="scientific">Polynucleobacter aenigmaticus</name>
    <dbReference type="NCBI Taxonomy" id="1743164"/>
    <lineage>
        <taxon>Bacteria</taxon>
        <taxon>Pseudomonadati</taxon>
        <taxon>Pseudomonadota</taxon>
        <taxon>Betaproteobacteria</taxon>
        <taxon>Burkholderiales</taxon>
        <taxon>Burkholderiaceae</taxon>
        <taxon>Polynucleobacter</taxon>
    </lineage>
</organism>
<accession>A0A254PXK9</accession>
<dbReference type="Proteomes" id="UP000198104">
    <property type="component" value="Unassembled WGS sequence"/>
</dbReference>
<dbReference type="EMBL" id="NGUO01000020">
    <property type="protein sequence ID" value="OWS69281.1"/>
    <property type="molecule type" value="Genomic_DNA"/>
</dbReference>
<name>A0A254PXK9_9BURK</name>
<feature type="chain" id="PRO_5012919758" description="DUF2946 domain-containing protein" evidence="1">
    <location>
        <begin position="20"/>
        <end position="111"/>
    </location>
</feature>
<dbReference type="AlphaFoldDB" id="A0A254PXK9"/>
<dbReference type="OrthoDB" id="9181357at2"/>
<protein>
    <recommendedName>
        <fullName evidence="4">DUF2946 domain-containing protein</fullName>
    </recommendedName>
</protein>
<proteinExistence type="predicted"/>
<dbReference type="RefSeq" id="WP_088528183.1">
    <property type="nucleotide sequence ID" value="NZ_NGUO01000020.1"/>
</dbReference>
<sequence>MKKIVVTLFLSLFVSFINAATMPVDLNGESASVMVVGHDHCQEAASVSHVDDGKSIGNTNPTHYCCAVVAILIAAPAFSAPKQVDAYLLSDAAKPIFNIVESIYKPPRNYL</sequence>
<evidence type="ECO:0000313" key="3">
    <source>
        <dbReference type="Proteomes" id="UP000198104"/>
    </source>
</evidence>
<feature type="signal peptide" evidence="1">
    <location>
        <begin position="1"/>
        <end position="19"/>
    </location>
</feature>